<comment type="subcellular location">
    <subcellularLocation>
        <location evidence="1">Cell membrane</location>
        <topology evidence="1">Multi-pass membrane protein</topology>
    </subcellularLocation>
</comment>
<accession>A0A4S4AU02</accession>
<evidence type="ECO:0000256" key="5">
    <source>
        <dbReference type="ARBA" id="ARBA00022989"/>
    </source>
</evidence>
<evidence type="ECO:0000256" key="4">
    <source>
        <dbReference type="ARBA" id="ARBA00022692"/>
    </source>
</evidence>
<dbReference type="PANTHER" id="PTHR33884:SF3">
    <property type="entry name" value="UPF0410 PROTEIN YMGE"/>
    <property type="match status" value="1"/>
</dbReference>
<evidence type="ECO:0000256" key="2">
    <source>
        <dbReference type="ARBA" id="ARBA00011006"/>
    </source>
</evidence>
<keyword evidence="6 7" id="KW-0472">Membrane</keyword>
<keyword evidence="3" id="KW-1003">Cell membrane</keyword>
<dbReference type="OrthoDB" id="964123at2"/>
<organism evidence="8 9">
    <name type="scientific">Pseudothauera rhizosphaerae</name>
    <dbReference type="NCBI Taxonomy" id="2565932"/>
    <lineage>
        <taxon>Bacteria</taxon>
        <taxon>Pseudomonadati</taxon>
        <taxon>Pseudomonadota</taxon>
        <taxon>Betaproteobacteria</taxon>
        <taxon>Rhodocyclales</taxon>
        <taxon>Zoogloeaceae</taxon>
        <taxon>Pseudothauera</taxon>
    </lineage>
</organism>
<dbReference type="InterPro" id="IPR007341">
    <property type="entry name" value="Transgly_assoc"/>
</dbReference>
<keyword evidence="9" id="KW-1185">Reference proteome</keyword>
<feature type="transmembrane region" description="Helical" evidence="7">
    <location>
        <begin position="53"/>
        <end position="75"/>
    </location>
</feature>
<keyword evidence="4 7" id="KW-0812">Transmembrane</keyword>
<comment type="similarity">
    <text evidence="2">Belongs to the UPF0410 family.</text>
</comment>
<reference evidence="8 9" key="1">
    <citation type="submission" date="2019-04" db="EMBL/GenBank/DDBJ databases">
        <title>Azoarcus rhizosphaerae sp. nov. isolated from rhizosphere of Ficus religiosa.</title>
        <authorList>
            <person name="Lin S.-Y."/>
            <person name="Hameed A."/>
            <person name="Hsu Y.-H."/>
            <person name="Young C.-C."/>
        </authorList>
    </citation>
    <scope>NUCLEOTIDE SEQUENCE [LARGE SCALE GENOMIC DNA]</scope>
    <source>
        <strain evidence="8 9">CC-YHH848</strain>
    </source>
</reference>
<evidence type="ECO:0000256" key="6">
    <source>
        <dbReference type="ARBA" id="ARBA00023136"/>
    </source>
</evidence>
<feature type="transmembrane region" description="Helical" evidence="7">
    <location>
        <begin position="29"/>
        <end position="47"/>
    </location>
</feature>
<dbReference type="EMBL" id="SSOD01000004">
    <property type="protein sequence ID" value="THF62699.1"/>
    <property type="molecule type" value="Genomic_DNA"/>
</dbReference>
<dbReference type="RefSeq" id="WP_136384252.1">
    <property type="nucleotide sequence ID" value="NZ_SSOD01000004.1"/>
</dbReference>
<proteinExistence type="inferred from homology"/>
<dbReference type="GO" id="GO:0005886">
    <property type="term" value="C:plasma membrane"/>
    <property type="evidence" value="ECO:0007669"/>
    <property type="project" value="UniProtKB-SubCell"/>
</dbReference>
<name>A0A4S4AU02_9RHOO</name>
<evidence type="ECO:0000256" key="7">
    <source>
        <dbReference type="SAM" id="Phobius"/>
    </source>
</evidence>
<dbReference type="PANTHER" id="PTHR33884">
    <property type="entry name" value="UPF0410 PROTEIN YMGE"/>
    <property type="match status" value="1"/>
</dbReference>
<evidence type="ECO:0000313" key="9">
    <source>
        <dbReference type="Proteomes" id="UP000307956"/>
    </source>
</evidence>
<evidence type="ECO:0000313" key="8">
    <source>
        <dbReference type="EMBL" id="THF62699.1"/>
    </source>
</evidence>
<dbReference type="AlphaFoldDB" id="A0A4S4AU02"/>
<evidence type="ECO:0000256" key="1">
    <source>
        <dbReference type="ARBA" id="ARBA00004651"/>
    </source>
</evidence>
<comment type="caution">
    <text evidence="8">The sequence shown here is derived from an EMBL/GenBank/DDBJ whole genome shotgun (WGS) entry which is preliminary data.</text>
</comment>
<gene>
    <name evidence="8" type="ORF">E6O51_07005</name>
</gene>
<feature type="transmembrane region" description="Helical" evidence="7">
    <location>
        <begin position="6"/>
        <end position="22"/>
    </location>
</feature>
<keyword evidence="5 7" id="KW-1133">Transmembrane helix</keyword>
<evidence type="ECO:0000256" key="3">
    <source>
        <dbReference type="ARBA" id="ARBA00022475"/>
    </source>
</evidence>
<sequence>MSWIVSLIIGGIVGWLASIIMKTNAQMGLIANVLVGVFGAAIGFWIADALGLMVAGGVLRFGVALGGAVLLIFILRKLGFFR</sequence>
<protein>
    <submittedName>
        <fullName evidence="8">GlsB/YeaQ/YmgE family stress response membrane protein</fullName>
    </submittedName>
</protein>
<dbReference type="Proteomes" id="UP000307956">
    <property type="component" value="Unassembled WGS sequence"/>
</dbReference>